<dbReference type="PANTHER" id="PTHR47331:SF6">
    <property type="entry name" value="DOUBLECORTIN DOMAIN-CONTAINING PROTEIN"/>
    <property type="match status" value="1"/>
</dbReference>
<evidence type="ECO:0000259" key="1">
    <source>
        <dbReference type="Pfam" id="PF18701"/>
    </source>
</evidence>
<name>A0ABQ8L494_LABRO</name>
<evidence type="ECO:0000313" key="2">
    <source>
        <dbReference type="EMBL" id="KAI2644546.1"/>
    </source>
</evidence>
<dbReference type="InterPro" id="IPR036397">
    <property type="entry name" value="RNaseH_sf"/>
</dbReference>
<comment type="caution">
    <text evidence="2">The sequence shown here is derived from an EMBL/GenBank/DDBJ whole genome shotgun (WGS) entry which is preliminary data.</text>
</comment>
<dbReference type="PANTHER" id="PTHR47331">
    <property type="entry name" value="PHD-TYPE DOMAIN-CONTAINING PROTEIN"/>
    <property type="match status" value="1"/>
</dbReference>
<dbReference type="Proteomes" id="UP000830375">
    <property type="component" value="Unassembled WGS sequence"/>
</dbReference>
<dbReference type="GO" id="GO:0003743">
    <property type="term" value="F:translation initiation factor activity"/>
    <property type="evidence" value="ECO:0007669"/>
    <property type="project" value="UniProtKB-KW"/>
</dbReference>
<dbReference type="InterPro" id="IPR040676">
    <property type="entry name" value="DUF5641"/>
</dbReference>
<keyword evidence="2" id="KW-0648">Protein biosynthesis</keyword>
<feature type="domain" description="DUF5641" evidence="1">
    <location>
        <begin position="493"/>
        <end position="579"/>
    </location>
</feature>
<organism evidence="2 3">
    <name type="scientific">Labeo rohita</name>
    <name type="common">Indian major carp</name>
    <name type="synonym">Cyprinus rohita</name>
    <dbReference type="NCBI Taxonomy" id="84645"/>
    <lineage>
        <taxon>Eukaryota</taxon>
        <taxon>Metazoa</taxon>
        <taxon>Chordata</taxon>
        <taxon>Craniata</taxon>
        <taxon>Vertebrata</taxon>
        <taxon>Euteleostomi</taxon>
        <taxon>Actinopterygii</taxon>
        <taxon>Neopterygii</taxon>
        <taxon>Teleostei</taxon>
        <taxon>Ostariophysi</taxon>
        <taxon>Cypriniformes</taxon>
        <taxon>Cyprinidae</taxon>
        <taxon>Labeoninae</taxon>
        <taxon>Labeonini</taxon>
        <taxon>Labeo</taxon>
    </lineage>
</organism>
<evidence type="ECO:0000313" key="3">
    <source>
        <dbReference type="Proteomes" id="UP000830375"/>
    </source>
</evidence>
<dbReference type="InterPro" id="IPR008042">
    <property type="entry name" value="Retrotrans_Pao"/>
</dbReference>
<accession>A0ABQ8L494</accession>
<dbReference type="Pfam" id="PF05380">
    <property type="entry name" value="Peptidase_A17"/>
    <property type="match status" value="1"/>
</dbReference>
<keyword evidence="2" id="KW-0396">Initiation factor</keyword>
<reference evidence="2 3" key="1">
    <citation type="submission" date="2022-01" db="EMBL/GenBank/DDBJ databases">
        <title>A high-quality chromosome-level genome assembly of rohu carp, Labeo rohita.</title>
        <authorList>
            <person name="Arick M.A. II"/>
            <person name="Hsu C.-Y."/>
            <person name="Magbanua Z."/>
            <person name="Pechanova O."/>
            <person name="Grover C."/>
            <person name="Miller E."/>
            <person name="Thrash A."/>
            <person name="Ezzel L."/>
            <person name="Alam S."/>
            <person name="Benzie J."/>
            <person name="Hamilton M."/>
            <person name="Karsi A."/>
            <person name="Lawrence M.L."/>
            <person name="Peterson D.G."/>
        </authorList>
    </citation>
    <scope>NUCLEOTIDE SEQUENCE [LARGE SCALE GENOMIC DNA]</scope>
    <source>
        <strain evidence="3">BAU-BD-2019</strain>
        <tissue evidence="2">Blood</tissue>
    </source>
</reference>
<dbReference type="Gene3D" id="3.30.420.10">
    <property type="entry name" value="Ribonuclease H-like superfamily/Ribonuclease H"/>
    <property type="match status" value="1"/>
</dbReference>
<sequence length="594" mass="67280">MDSNGQPHVGLVMGRSKLAPFPAHTVPRLELCAAVLAVELMEFIKGEIDLELHNVHFYTDSRIVLGYIHNVTRRFYMYVANRVACIRKATEPNQWHYVCSEQNPADHASRFVPAAHLPLTNWFSGPEFLRKCGPVGCSVEESYGLVQAEEDVEIRPQVKVLATDITGQSLVSSRFQRFSRWRSLTSDVETSQAKSTIIKTVQREVFREECESLTKYGKVSQRSALLRLDPFVDKEGLLRVGGRIQCADISDPEKHPLILPPSHHVTDLLIQHYHDQVAHQGRHFTEGAIRSAGLWIVSGKRRVSNIIHKCVLCKKLRGKMESQKMSALPPDRVSVDPPFTHTGLDVFGPFTVMTRKTRGHNIENKRWAIIFSCLSTRAVHLEVMESLSASSFICALRRFLAVRGPLHLDIQRSTLLSYGGCVGKNDRVRQTYSGSALGENSHKTHTQGLNNLNGRSHGHYEFPSFNPNFNRCKYASSAPTPPGNFELGHLHKSQWRQVQMLADSFWKRWKQEYLSTLQSRRKWTEERDNIQEGDVVLLKDGEAKRSEWPIGLITKTVASSDGKIWKVMVKTAKQGVVREYLRPICEVALLLSSD</sequence>
<protein>
    <submittedName>
        <fullName evidence="2">Translation initiation factor IF-2</fullName>
    </submittedName>
</protein>
<dbReference type="EMBL" id="JACTAM010002496">
    <property type="protein sequence ID" value="KAI2644546.1"/>
    <property type="molecule type" value="Genomic_DNA"/>
</dbReference>
<dbReference type="Pfam" id="PF18701">
    <property type="entry name" value="DUF5641"/>
    <property type="match status" value="1"/>
</dbReference>
<keyword evidence="3" id="KW-1185">Reference proteome</keyword>
<gene>
    <name evidence="2" type="ORF">H4Q32_031115</name>
</gene>
<proteinExistence type="predicted"/>